<dbReference type="GO" id="GO:0006355">
    <property type="term" value="P:regulation of DNA-templated transcription"/>
    <property type="evidence" value="ECO:0007669"/>
    <property type="project" value="InterPro"/>
</dbReference>
<dbReference type="GO" id="GO:0043531">
    <property type="term" value="F:ADP binding"/>
    <property type="evidence" value="ECO:0007669"/>
    <property type="project" value="InterPro"/>
</dbReference>
<dbReference type="InterPro" id="IPR011990">
    <property type="entry name" value="TPR-like_helical_dom_sf"/>
</dbReference>
<accession>A0A6L5G7U1</accession>
<dbReference type="InterPro" id="IPR005158">
    <property type="entry name" value="BTAD"/>
</dbReference>
<gene>
    <name evidence="4" type="ORF">GFD30_09125</name>
</gene>
<dbReference type="PANTHER" id="PTHR35807:SF1">
    <property type="entry name" value="TRANSCRIPTIONAL REGULATOR REDD"/>
    <property type="match status" value="1"/>
</dbReference>
<dbReference type="InterPro" id="IPR002182">
    <property type="entry name" value="NB-ARC"/>
</dbReference>
<dbReference type="Gene3D" id="1.25.40.10">
    <property type="entry name" value="Tetratricopeptide repeat domain"/>
    <property type="match status" value="2"/>
</dbReference>
<evidence type="ECO:0000313" key="4">
    <source>
        <dbReference type="EMBL" id="MQM25729.1"/>
    </source>
</evidence>
<comment type="caution">
    <text evidence="4">The sequence shown here is derived from an EMBL/GenBank/DDBJ whole genome shotgun (WGS) entry which is preliminary data.</text>
</comment>
<dbReference type="PANTHER" id="PTHR35807">
    <property type="entry name" value="TRANSCRIPTIONAL REGULATOR REDD-RELATED"/>
    <property type="match status" value="1"/>
</dbReference>
<evidence type="ECO:0000256" key="2">
    <source>
        <dbReference type="ARBA" id="ARBA00023163"/>
    </source>
</evidence>
<sequence>MTLDVRLLGPLEVRVDGDRAAIPRGNATTILALLLDDAGRAVPISGLVAAVYGDDLPLDPETQVQNTVGVLRRQLGPARERIETVGRAYRFRIDETELDTLRCKAREAEARRLRREGRAEEAAAVLREALDEWRGPALADLPGRAAGAIGRRLDEYRLTLLEQRIDADIDTGRAAGAVEELRQIIAAHDTRQRLVALLMRALHASGRTAEALEAYAALKDRLADALGADPDRELVALHTAILRDQPAGVPEVPVVPAPTTTTPAMLPRATPRFTGRETEIRALDRFLMDAGDEAGLAAVTGMGGIGKTALAVRWAHRVAHRFPDGQLYFNLRGFDPAAPGASPEDVLGEALAALGAAAVPAGLDERAGLYRTILAQRRVLVLLDNARDAAHVRPLLLTAPGSFTIVTSRDRLVGLDMNEGAEVIHLGPMPEAESAVLLARRIGPERADAHRDAVARIAAACGRLPLALTLVGSWAAADPRLALDALADRLAGAANVLNVLVSTDHASDPRTVFDCSYQLLSDRDAFAFSLFGLHPGPDLTAEAMASLMGAPLAEARAALDALAEINLIEPLPGDRYSIHDLLRAYAAECFEDEVLEPERRAAALRMLEHYLHAAVRADRRRLPRVLGVDPGRPAPGVHLEDPGGDWFDAEHRILHGLLRIEAGFQADLRVWQLARILAERATDRTGGHELLEAQTLALAAAERRGGVREQLVCLGYLAIEHEKLGDLDAARACADRASALAGREGGAWAAALDSYLRARLCRDDGDGLVHARRARNGFREAGDRRWEHRAVELVGRRATAAGDLAEARGSFTALLSAADPVAVAAAHAGLGLVAHREGRHRDALDHYRSAVEGFTAAEAPDRAGQVRELVGDTREAMGDTTAARTEWRLAEQRSTASGARAEAARVRAKLHALQDDR</sequence>
<dbReference type="InterPro" id="IPR016032">
    <property type="entry name" value="Sig_transdc_resp-reg_C-effctor"/>
</dbReference>
<dbReference type="InterPro" id="IPR036388">
    <property type="entry name" value="WH-like_DNA-bd_sf"/>
</dbReference>
<dbReference type="InterPro" id="IPR027417">
    <property type="entry name" value="P-loop_NTPase"/>
</dbReference>
<dbReference type="InterPro" id="IPR051677">
    <property type="entry name" value="AfsR-DnrI-RedD_regulator"/>
</dbReference>
<dbReference type="Proteomes" id="UP000477750">
    <property type="component" value="Unassembled WGS sequence"/>
</dbReference>
<keyword evidence="2" id="KW-0804">Transcription</keyword>
<dbReference type="SUPFAM" id="SSF52540">
    <property type="entry name" value="P-loop containing nucleoside triphosphate hydrolases"/>
    <property type="match status" value="1"/>
</dbReference>
<dbReference type="Pfam" id="PF03704">
    <property type="entry name" value="BTAD"/>
    <property type="match status" value="1"/>
</dbReference>
<dbReference type="GO" id="GO:0003677">
    <property type="term" value="F:DNA binding"/>
    <property type="evidence" value="ECO:0007669"/>
    <property type="project" value="InterPro"/>
</dbReference>
<dbReference type="CDD" id="cd15831">
    <property type="entry name" value="BTAD"/>
    <property type="match status" value="1"/>
</dbReference>
<evidence type="ECO:0000259" key="3">
    <source>
        <dbReference type="SMART" id="SM01043"/>
    </source>
</evidence>
<name>A0A6L5G7U1_9ACTN</name>
<dbReference type="AlphaFoldDB" id="A0A6L5G7U1"/>
<dbReference type="PRINTS" id="PR00364">
    <property type="entry name" value="DISEASERSIST"/>
</dbReference>
<evidence type="ECO:0000313" key="5">
    <source>
        <dbReference type="Proteomes" id="UP000477750"/>
    </source>
</evidence>
<dbReference type="EMBL" id="WIAO01000008">
    <property type="protein sequence ID" value="MQM25729.1"/>
    <property type="molecule type" value="Genomic_DNA"/>
</dbReference>
<dbReference type="Pfam" id="PF00931">
    <property type="entry name" value="NB-ARC"/>
    <property type="match status" value="1"/>
</dbReference>
<protein>
    <recommendedName>
        <fullName evidence="3">Bacterial transcriptional activator domain-containing protein</fullName>
    </recommendedName>
</protein>
<reference evidence="4 5" key="1">
    <citation type="submission" date="2019-10" db="EMBL/GenBank/DDBJ databases">
        <title>Glycomyces albidus sp. nov., a novel actinomycete isolated from rhizosphere soil of wheat (Triticum aestivum L.).</title>
        <authorList>
            <person name="Qian L."/>
        </authorList>
    </citation>
    <scope>NUCLEOTIDE SEQUENCE [LARGE SCALE GENOMIC DNA]</scope>
    <source>
        <strain evidence="4 5">NEAU-7082</strain>
    </source>
</reference>
<evidence type="ECO:0000256" key="1">
    <source>
        <dbReference type="ARBA" id="ARBA00023015"/>
    </source>
</evidence>
<proteinExistence type="predicted"/>
<keyword evidence="5" id="KW-1185">Reference proteome</keyword>
<feature type="domain" description="Bacterial transcriptional activator" evidence="3">
    <location>
        <begin position="98"/>
        <end position="242"/>
    </location>
</feature>
<dbReference type="SMART" id="SM01043">
    <property type="entry name" value="BTAD"/>
    <property type="match status" value="1"/>
</dbReference>
<dbReference type="Gene3D" id="3.40.50.300">
    <property type="entry name" value="P-loop containing nucleotide triphosphate hydrolases"/>
    <property type="match status" value="1"/>
</dbReference>
<dbReference type="SUPFAM" id="SSF46894">
    <property type="entry name" value="C-terminal effector domain of the bipartite response regulators"/>
    <property type="match status" value="1"/>
</dbReference>
<dbReference type="SUPFAM" id="SSF48452">
    <property type="entry name" value="TPR-like"/>
    <property type="match status" value="2"/>
</dbReference>
<dbReference type="RefSeq" id="WP_153024879.1">
    <property type="nucleotide sequence ID" value="NZ_WIAO01000008.1"/>
</dbReference>
<dbReference type="Gene3D" id="1.10.10.10">
    <property type="entry name" value="Winged helix-like DNA-binding domain superfamily/Winged helix DNA-binding domain"/>
    <property type="match status" value="1"/>
</dbReference>
<keyword evidence="1" id="KW-0805">Transcription regulation</keyword>
<organism evidence="4 5">
    <name type="scientific">Glycomyces albidus</name>
    <dbReference type="NCBI Taxonomy" id="2656774"/>
    <lineage>
        <taxon>Bacteria</taxon>
        <taxon>Bacillati</taxon>
        <taxon>Actinomycetota</taxon>
        <taxon>Actinomycetes</taxon>
        <taxon>Glycomycetales</taxon>
        <taxon>Glycomycetaceae</taxon>
        <taxon>Glycomyces</taxon>
    </lineage>
</organism>